<comment type="similarity">
    <text evidence="4 9">Belongs to the 1-acyl-sn-glycerol-3-phosphate acyltransferase family.</text>
</comment>
<evidence type="ECO:0000313" key="12">
    <source>
        <dbReference type="Proteomes" id="UP000002714"/>
    </source>
</evidence>
<dbReference type="Pfam" id="PF01553">
    <property type="entry name" value="Acyltransferase"/>
    <property type="match status" value="1"/>
</dbReference>
<accession>Q30TU0</accession>
<comment type="catalytic activity">
    <reaction evidence="1 9">
        <text>a 1-acyl-sn-glycero-3-phosphate + an acyl-CoA = a 1,2-diacyl-sn-glycero-3-phosphate + CoA</text>
        <dbReference type="Rhea" id="RHEA:19709"/>
        <dbReference type="ChEBI" id="CHEBI:57287"/>
        <dbReference type="ChEBI" id="CHEBI:57970"/>
        <dbReference type="ChEBI" id="CHEBI:58342"/>
        <dbReference type="ChEBI" id="CHEBI:58608"/>
        <dbReference type="EC" id="2.3.1.51"/>
    </reaction>
</comment>
<dbReference type="KEGG" id="tdn:Suden_0310"/>
<dbReference type="UniPathway" id="UPA00557">
    <property type="reaction ID" value="UER00613"/>
</dbReference>
<keyword evidence="9" id="KW-0444">Lipid biosynthesis</keyword>
<evidence type="ECO:0000256" key="9">
    <source>
        <dbReference type="RuleBase" id="RU361267"/>
    </source>
</evidence>
<dbReference type="eggNOG" id="COG0204">
    <property type="taxonomic scope" value="Bacteria"/>
</dbReference>
<keyword evidence="12" id="KW-1185">Reference proteome</keyword>
<reference evidence="11 12" key="1">
    <citation type="journal article" date="2008" name="Appl. Environ. Microbiol.">
        <title>Genome of the epsilonproteobacterial chemolithoautotroph Sulfurimonas denitrificans.</title>
        <authorList>
            <person name="Sievert S.M."/>
            <person name="Scott K.M."/>
            <person name="Klotz M.G."/>
            <person name="Chain P.S.G."/>
            <person name="Hauser L.J."/>
            <person name="Hemp J."/>
            <person name="Huegler M."/>
            <person name="Land M."/>
            <person name="Lapidus A."/>
            <person name="Larimer F.W."/>
            <person name="Lucas S."/>
            <person name="Malfatti S.A."/>
            <person name="Meyer F."/>
            <person name="Paulsen I.T."/>
            <person name="Ren Q."/>
            <person name="Simon J."/>
            <person name="Bailey K."/>
            <person name="Diaz E."/>
            <person name="Fitzpatrick K.A."/>
            <person name="Glover B."/>
            <person name="Gwatney N."/>
            <person name="Korajkic A."/>
            <person name="Long A."/>
            <person name="Mobberley J.M."/>
            <person name="Pantry S.N."/>
            <person name="Pazder G."/>
            <person name="Peterson S."/>
            <person name="Quintanilla J.D."/>
            <person name="Sprinkle R."/>
            <person name="Stephens J."/>
            <person name="Thomas P."/>
            <person name="Vaughn R."/>
            <person name="Weber M.J."/>
            <person name="Wooten L.L."/>
        </authorList>
    </citation>
    <scope>NUCLEOTIDE SEQUENCE [LARGE SCALE GENOMIC DNA]</scope>
    <source>
        <strain evidence="12">ATCC 33889 / DSM 1251</strain>
    </source>
</reference>
<keyword evidence="8 9" id="KW-0012">Acyltransferase</keyword>
<evidence type="ECO:0000256" key="3">
    <source>
        <dbReference type="ARBA" id="ARBA00005189"/>
    </source>
</evidence>
<dbReference type="SUPFAM" id="SSF69593">
    <property type="entry name" value="Glycerol-3-phosphate (1)-acyltransferase"/>
    <property type="match status" value="1"/>
</dbReference>
<dbReference type="EC" id="2.3.1.51" evidence="5 9"/>
<protein>
    <recommendedName>
        <fullName evidence="6 9">1-acyl-sn-glycerol-3-phosphate acyltransferase</fullName>
        <ecNumber evidence="5 9">2.3.1.51</ecNumber>
    </recommendedName>
</protein>
<feature type="domain" description="Phospholipid/glycerol acyltransferase" evidence="10">
    <location>
        <begin position="64"/>
        <end position="181"/>
    </location>
</feature>
<gene>
    <name evidence="11" type="ordered locus">Suden_0310</name>
</gene>
<keyword evidence="9" id="KW-1208">Phospholipid metabolism</keyword>
<dbReference type="EMBL" id="CP000153">
    <property type="protein sequence ID" value="ABB43591.1"/>
    <property type="molecule type" value="Genomic_DNA"/>
</dbReference>
<comment type="domain">
    <text evidence="9">The HXXXXD motif is essential for acyltransferase activity and may constitute the binding site for the phosphate moiety of the glycerol-3-phosphate.</text>
</comment>
<dbReference type="HOGENOM" id="CLU_027938_4_5_7"/>
<dbReference type="GO" id="GO:0006654">
    <property type="term" value="P:phosphatidic acid biosynthetic process"/>
    <property type="evidence" value="ECO:0007669"/>
    <property type="project" value="TreeGrafter"/>
</dbReference>
<organism evidence="11 12">
    <name type="scientific">Sulfurimonas denitrificans (strain ATCC 33889 / DSM 1251)</name>
    <name type="common">Thiomicrospira denitrificans (strain ATCC 33889 / DSM 1251)</name>
    <dbReference type="NCBI Taxonomy" id="326298"/>
    <lineage>
        <taxon>Bacteria</taxon>
        <taxon>Pseudomonadati</taxon>
        <taxon>Campylobacterota</taxon>
        <taxon>Epsilonproteobacteria</taxon>
        <taxon>Campylobacterales</taxon>
        <taxon>Sulfurimonadaceae</taxon>
        <taxon>Sulfurimonas</taxon>
    </lineage>
</organism>
<name>Q30TU0_SULDN</name>
<dbReference type="NCBIfam" id="TIGR00530">
    <property type="entry name" value="AGP_acyltrn"/>
    <property type="match status" value="1"/>
</dbReference>
<proteinExistence type="inferred from homology"/>
<evidence type="ECO:0000256" key="7">
    <source>
        <dbReference type="ARBA" id="ARBA00022679"/>
    </source>
</evidence>
<dbReference type="STRING" id="326298.Suden_0310"/>
<dbReference type="PANTHER" id="PTHR10434:SF40">
    <property type="entry name" value="1-ACYL-SN-GLYCEROL-3-PHOSPHATE ACYLTRANSFERASE"/>
    <property type="match status" value="1"/>
</dbReference>
<dbReference type="PANTHER" id="PTHR10434">
    <property type="entry name" value="1-ACYL-SN-GLYCEROL-3-PHOSPHATE ACYLTRANSFERASE"/>
    <property type="match status" value="1"/>
</dbReference>
<dbReference type="AlphaFoldDB" id="Q30TU0"/>
<evidence type="ECO:0000256" key="6">
    <source>
        <dbReference type="ARBA" id="ARBA00016139"/>
    </source>
</evidence>
<keyword evidence="9" id="KW-0594">Phospholipid biosynthesis</keyword>
<dbReference type="InterPro" id="IPR002123">
    <property type="entry name" value="Plipid/glycerol_acylTrfase"/>
</dbReference>
<dbReference type="GO" id="GO:0016020">
    <property type="term" value="C:membrane"/>
    <property type="evidence" value="ECO:0007669"/>
    <property type="project" value="InterPro"/>
</dbReference>
<dbReference type="GO" id="GO:0003841">
    <property type="term" value="F:1-acylglycerol-3-phosphate O-acyltransferase activity"/>
    <property type="evidence" value="ECO:0007669"/>
    <property type="project" value="UniProtKB-UniRule"/>
</dbReference>
<dbReference type="CDD" id="cd07989">
    <property type="entry name" value="LPLAT_AGPAT-like"/>
    <property type="match status" value="1"/>
</dbReference>
<evidence type="ECO:0000256" key="4">
    <source>
        <dbReference type="ARBA" id="ARBA00008655"/>
    </source>
</evidence>
<evidence type="ECO:0000256" key="5">
    <source>
        <dbReference type="ARBA" id="ARBA00013211"/>
    </source>
</evidence>
<evidence type="ECO:0000256" key="1">
    <source>
        <dbReference type="ARBA" id="ARBA00001141"/>
    </source>
</evidence>
<dbReference type="Proteomes" id="UP000002714">
    <property type="component" value="Chromosome"/>
</dbReference>
<comment type="pathway">
    <text evidence="2">Phospholipid metabolism; CDP-diacylglycerol biosynthesis; CDP-diacylglycerol from sn-glycerol 3-phosphate: step 2/3.</text>
</comment>
<dbReference type="RefSeq" id="WP_011371945.1">
    <property type="nucleotide sequence ID" value="NC_007575.1"/>
</dbReference>
<evidence type="ECO:0000313" key="11">
    <source>
        <dbReference type="EMBL" id="ABB43591.1"/>
    </source>
</evidence>
<evidence type="ECO:0000256" key="8">
    <source>
        <dbReference type="ARBA" id="ARBA00023315"/>
    </source>
</evidence>
<dbReference type="SMART" id="SM00563">
    <property type="entry name" value="PlsC"/>
    <property type="match status" value="1"/>
</dbReference>
<comment type="pathway">
    <text evidence="3">Lipid metabolism.</text>
</comment>
<evidence type="ECO:0000259" key="10">
    <source>
        <dbReference type="SMART" id="SM00563"/>
    </source>
</evidence>
<keyword evidence="9" id="KW-0443">Lipid metabolism</keyword>
<evidence type="ECO:0000256" key="2">
    <source>
        <dbReference type="ARBA" id="ARBA00004728"/>
    </source>
</evidence>
<keyword evidence="7 9" id="KW-0808">Transferase</keyword>
<dbReference type="OrthoDB" id="9812274at2"/>
<sequence>MTLNQIKMAIYSIFLTNYYGFKLKGSNSKDKKRLRVEYSTKLLNSLNIKINIINKSKLPQDGQYLLVSNHRTIIDPLIIEFATKDSSIFGYWIAKKELYSSLFFGSFTRNAGTILLDREASQMGGFFKDIKECTKEKNSIFIFPEGTRNKSEVQLSEFKDGSEIIAIKNRLPILPVYIRSQAEKTLLLAIKDSTLERTIDIEIGDIIDYKNRELPLREAYKRVFNITE</sequence>
<dbReference type="InterPro" id="IPR004552">
    <property type="entry name" value="AGP_acyltrans"/>
</dbReference>
<dbReference type="GO" id="GO:0016024">
    <property type="term" value="P:CDP-diacylglycerol biosynthetic process"/>
    <property type="evidence" value="ECO:0007669"/>
    <property type="project" value="UniProtKB-UniPathway"/>
</dbReference>